<gene>
    <name evidence="2" type="ORF">WKV53_10360</name>
</gene>
<keyword evidence="3" id="KW-1185">Reference proteome</keyword>
<reference evidence="2 3" key="1">
    <citation type="submission" date="2024-04" db="EMBL/GenBank/DDBJ databases">
        <title>Luteolibacter sp. isolated from soil.</title>
        <authorList>
            <person name="An J."/>
        </authorList>
    </citation>
    <scope>NUCLEOTIDE SEQUENCE [LARGE SCALE GENOMIC DNA]</scope>
    <source>
        <strain evidence="2 3">Y139</strain>
    </source>
</reference>
<feature type="compositionally biased region" description="Basic and acidic residues" evidence="1">
    <location>
        <begin position="400"/>
        <end position="420"/>
    </location>
</feature>
<sequence>MKASLFASLVILIAGGLLGWKQHGQLVTVRESHRLVEEEARALGLNPEALLTEGKPPLPTKSTREDPGAKIAEAKSFAKELIAFGKKMKEQEKSGEPPDEKLQKEIMETLRRFMDLSPTQIKAVIAELKDSQDLDDDMRRGIVGFSIMMLANDQPEAAIAIYTESSDMKGLEEMGPHVIASALGKWSEKDPVAAMEWVKKNAEKYPNLVTEDTKTAILAGAAKQDPKLAIGMADDLGLKEQSRVANGLASSARTSEERNALLQTLRAEKDKADLTKTTLMSLGGQLTNEGFESSQAWLSSAKLSKEETQSIAQGISSWQAGADTGKWIEWMDGKVPDDTLTQKTDEMVRQWTRNDYKSAGEWIGTLKDGAAKDSAIKSFAKTVAPYEPEAALQWANSLPEGKERDQLLEQIRNTKPEKGK</sequence>
<dbReference type="Proteomes" id="UP001371305">
    <property type="component" value="Unassembled WGS sequence"/>
</dbReference>
<dbReference type="EMBL" id="JBBUKT010000003">
    <property type="protein sequence ID" value="MEK7950902.1"/>
    <property type="molecule type" value="Genomic_DNA"/>
</dbReference>
<accession>A0ABU9AVW7</accession>
<evidence type="ECO:0008006" key="4">
    <source>
        <dbReference type="Google" id="ProtNLM"/>
    </source>
</evidence>
<name>A0ABU9AVW7_9BACT</name>
<dbReference type="RefSeq" id="WP_341404503.1">
    <property type="nucleotide sequence ID" value="NZ_JBBUKT010000003.1"/>
</dbReference>
<evidence type="ECO:0000313" key="2">
    <source>
        <dbReference type="EMBL" id="MEK7950902.1"/>
    </source>
</evidence>
<organism evidence="2 3">
    <name type="scientific">Luteolibacter soli</name>
    <dbReference type="NCBI Taxonomy" id="3135280"/>
    <lineage>
        <taxon>Bacteria</taxon>
        <taxon>Pseudomonadati</taxon>
        <taxon>Verrucomicrobiota</taxon>
        <taxon>Verrucomicrobiia</taxon>
        <taxon>Verrucomicrobiales</taxon>
        <taxon>Verrucomicrobiaceae</taxon>
        <taxon>Luteolibacter</taxon>
    </lineage>
</organism>
<evidence type="ECO:0000256" key="1">
    <source>
        <dbReference type="SAM" id="MobiDB-lite"/>
    </source>
</evidence>
<proteinExistence type="predicted"/>
<comment type="caution">
    <text evidence="2">The sequence shown here is derived from an EMBL/GenBank/DDBJ whole genome shotgun (WGS) entry which is preliminary data.</text>
</comment>
<feature type="region of interest" description="Disordered" evidence="1">
    <location>
        <begin position="397"/>
        <end position="420"/>
    </location>
</feature>
<evidence type="ECO:0000313" key="3">
    <source>
        <dbReference type="Proteomes" id="UP001371305"/>
    </source>
</evidence>
<protein>
    <recommendedName>
        <fullName evidence="4">HEAT repeat domain-containing protein</fullName>
    </recommendedName>
</protein>